<dbReference type="EMBL" id="BK016068">
    <property type="protein sequence ID" value="DAF92530.1"/>
    <property type="molecule type" value="Genomic_DNA"/>
</dbReference>
<organism evidence="1">
    <name type="scientific">Siphoviridae sp. ctNLX12</name>
    <dbReference type="NCBI Taxonomy" id="2825469"/>
    <lineage>
        <taxon>Viruses</taxon>
        <taxon>Duplodnaviria</taxon>
        <taxon>Heunggongvirae</taxon>
        <taxon>Uroviricota</taxon>
        <taxon>Caudoviricetes</taxon>
    </lineage>
</organism>
<accession>A0A8S5UDQ7</accession>
<reference evidence="1" key="1">
    <citation type="journal article" date="2021" name="Proc. Natl. Acad. Sci. U.S.A.">
        <title>A Catalog of Tens of Thousands of Viruses from Human Metagenomes Reveals Hidden Associations with Chronic Diseases.</title>
        <authorList>
            <person name="Tisza M.J."/>
            <person name="Buck C.B."/>
        </authorList>
    </citation>
    <scope>NUCLEOTIDE SEQUENCE</scope>
    <source>
        <strain evidence="1">CtNLX12</strain>
    </source>
</reference>
<sequence length="169" mass="19140">MLCSGYSHELKPCDHIKNCDLCTGPSVDTYGNERYVCGRGVADFKCKRDNPNWKPLTKQQLIELYKQMPDRTNISIGELLEGAIIDGIVEGNNDGISIEKMVQEIADMALDNATINNIPFREWIYNVNNAYANKKCNLTSCRYNADGKCTNDEKRKECIEVCEKVLCMN</sequence>
<protein>
    <submittedName>
        <fullName evidence="1">Uncharacterized protein</fullName>
    </submittedName>
</protein>
<evidence type="ECO:0000313" key="1">
    <source>
        <dbReference type="EMBL" id="DAF92530.1"/>
    </source>
</evidence>
<proteinExistence type="predicted"/>
<name>A0A8S5UDQ7_9CAUD</name>